<dbReference type="GO" id="GO:0016787">
    <property type="term" value="F:hydrolase activity"/>
    <property type="evidence" value="ECO:0007669"/>
    <property type="project" value="UniProtKB-UniRule"/>
</dbReference>
<proteinExistence type="inferred from homology"/>
<dbReference type="STRING" id="649638.Trad_0267"/>
<evidence type="ECO:0000313" key="4">
    <source>
        <dbReference type="EMBL" id="ADI13407.1"/>
    </source>
</evidence>
<accession>D7CR07</accession>
<dbReference type="HOGENOM" id="CLU_070010_4_1_0"/>
<keyword evidence="5" id="KW-1185">Reference proteome</keyword>
<protein>
    <recommendedName>
        <fullName evidence="2">UPF0173 metal-dependent hydrolase Trad_0267</fullName>
    </recommendedName>
</protein>
<reference evidence="5" key="1">
    <citation type="submission" date="2010-05" db="EMBL/GenBank/DDBJ databases">
        <title>The complete genome of Truepera radiovictris DSM 17093.</title>
        <authorList>
            <consortium name="US DOE Joint Genome Institute (JGI-PGF)"/>
            <person name="Lucas S."/>
            <person name="Copeland A."/>
            <person name="Lapidus A."/>
            <person name="Glavina del Rio T."/>
            <person name="Dalin E."/>
            <person name="Tice H."/>
            <person name="Bruce D."/>
            <person name="Goodwin L."/>
            <person name="Pitluck S."/>
            <person name="Kyrpides N."/>
            <person name="Mavromatis K."/>
            <person name="Ovchinnikova G."/>
            <person name="Munk A.C."/>
            <person name="Detter J.C."/>
            <person name="Han C."/>
            <person name="Tapia R."/>
            <person name="Land M."/>
            <person name="Hauser L."/>
            <person name="Markowitz V."/>
            <person name="Cheng J.-F."/>
            <person name="Hugenholtz P."/>
            <person name="Woyke T."/>
            <person name="Wu D."/>
            <person name="Tindall B."/>
            <person name="Pomrenke H.G."/>
            <person name="Brambilla E."/>
            <person name="Klenk H.-P."/>
            <person name="Eisen J.A."/>
        </authorList>
    </citation>
    <scope>NUCLEOTIDE SEQUENCE [LARGE SCALE GENOMIC DNA]</scope>
    <source>
        <strain evidence="5">DSM 17093 / CIP 108686 / LMG 22925 / RQ-24</strain>
    </source>
</reference>
<dbReference type="Proteomes" id="UP000000379">
    <property type="component" value="Chromosome"/>
</dbReference>
<dbReference type="SMART" id="SM00849">
    <property type="entry name" value="Lactamase_B"/>
    <property type="match status" value="1"/>
</dbReference>
<dbReference type="InterPro" id="IPR036866">
    <property type="entry name" value="RibonucZ/Hydroxyglut_hydro"/>
</dbReference>
<evidence type="ECO:0000259" key="3">
    <source>
        <dbReference type="SMART" id="SM00849"/>
    </source>
</evidence>
<dbReference type="EMBL" id="CP002049">
    <property type="protein sequence ID" value="ADI13407.1"/>
    <property type="molecule type" value="Genomic_DNA"/>
</dbReference>
<dbReference type="InterPro" id="IPR001279">
    <property type="entry name" value="Metallo-B-lactamas"/>
</dbReference>
<feature type="domain" description="Metallo-beta-lactamase" evidence="3">
    <location>
        <begin position="7"/>
        <end position="187"/>
    </location>
</feature>
<organism evidence="4 5">
    <name type="scientific">Truepera radiovictrix (strain DSM 17093 / CIP 108686 / LMG 22925 / RQ-24)</name>
    <dbReference type="NCBI Taxonomy" id="649638"/>
    <lineage>
        <taxon>Bacteria</taxon>
        <taxon>Thermotogati</taxon>
        <taxon>Deinococcota</taxon>
        <taxon>Deinococci</taxon>
        <taxon>Trueperales</taxon>
        <taxon>Trueperaceae</taxon>
        <taxon>Truepera</taxon>
    </lineage>
</organism>
<dbReference type="OrthoDB" id="9789133at2"/>
<dbReference type="SUPFAM" id="SSF56281">
    <property type="entry name" value="Metallo-hydrolase/oxidoreductase"/>
    <property type="match status" value="1"/>
</dbReference>
<dbReference type="InterPro" id="IPR022877">
    <property type="entry name" value="UPF0173"/>
</dbReference>
<gene>
    <name evidence="4" type="ordered locus">Trad_0267</name>
</gene>
<name>D7CR07_TRURR</name>
<reference evidence="4 5" key="2">
    <citation type="journal article" date="2011" name="Stand. Genomic Sci.">
        <title>Complete genome sequence of Truepera radiovictrix type strain (RQ-24).</title>
        <authorList>
            <person name="Ivanova N."/>
            <person name="Rohde C."/>
            <person name="Munk C."/>
            <person name="Nolan M."/>
            <person name="Lucas S."/>
            <person name="Del Rio T.G."/>
            <person name="Tice H."/>
            <person name="Deshpande S."/>
            <person name="Cheng J.F."/>
            <person name="Tapia R."/>
            <person name="Han C."/>
            <person name="Goodwin L."/>
            <person name="Pitluck S."/>
            <person name="Liolios K."/>
            <person name="Mavromatis K."/>
            <person name="Mikhailova N."/>
            <person name="Pati A."/>
            <person name="Chen A."/>
            <person name="Palaniappan K."/>
            <person name="Land M."/>
            <person name="Hauser L."/>
            <person name="Chang Y.J."/>
            <person name="Jeffries C.D."/>
            <person name="Brambilla E."/>
            <person name="Rohde M."/>
            <person name="Goker M."/>
            <person name="Tindall B.J."/>
            <person name="Woyke T."/>
            <person name="Bristow J."/>
            <person name="Eisen J.A."/>
            <person name="Markowitz V."/>
            <person name="Hugenholtz P."/>
            <person name="Kyrpides N.C."/>
            <person name="Klenk H.P."/>
            <person name="Lapidus A."/>
        </authorList>
    </citation>
    <scope>NUCLEOTIDE SEQUENCE [LARGE SCALE GENOMIC DNA]</scope>
    <source>
        <strain evidence="5">DSM 17093 / CIP 108686 / LMG 22925 / RQ-24</strain>
    </source>
</reference>
<comment type="similarity">
    <text evidence="2">Belongs to the UPF0173 family.</text>
</comment>
<dbReference type="KEGG" id="tra:Trad_0267"/>
<dbReference type="Gene3D" id="3.60.15.10">
    <property type="entry name" value="Ribonuclease Z/Hydroxyacylglutathione hydrolase-like"/>
    <property type="match status" value="1"/>
</dbReference>
<dbReference type="HAMAP" id="MF_00457">
    <property type="entry name" value="UPF0173"/>
    <property type="match status" value="1"/>
</dbReference>
<dbReference type="AlphaFoldDB" id="D7CR07"/>
<evidence type="ECO:0000256" key="1">
    <source>
        <dbReference type="ARBA" id="ARBA00022801"/>
    </source>
</evidence>
<dbReference type="RefSeq" id="WP_013176787.1">
    <property type="nucleotide sequence ID" value="NC_014221.1"/>
</dbReference>
<dbReference type="PANTHER" id="PTHR43546">
    <property type="entry name" value="UPF0173 METAL-DEPENDENT HYDROLASE MJ1163-RELATED"/>
    <property type="match status" value="1"/>
</dbReference>
<dbReference type="PANTHER" id="PTHR43546:SF3">
    <property type="entry name" value="UPF0173 METAL-DEPENDENT HYDROLASE MJ1163"/>
    <property type="match status" value="1"/>
</dbReference>
<dbReference type="eggNOG" id="COG2220">
    <property type="taxonomic scope" value="Bacteria"/>
</dbReference>
<evidence type="ECO:0000256" key="2">
    <source>
        <dbReference type="HAMAP-Rule" id="MF_00457"/>
    </source>
</evidence>
<evidence type="ECO:0000313" key="5">
    <source>
        <dbReference type="Proteomes" id="UP000000379"/>
    </source>
</evidence>
<sequence>MTLTFLGQSGFHVQIGEHSLLIDPFLSGNPLAQAKPDDFSPTHILLTHGHADHYGDTETIAARSGATVVSSFEIAQYAARKGLDAHGMNVGGAYAFPFGRVKFTPAWHSNSLPDGSYGGMPMGLVLEAAGKRVYHAGDTALFGDMALLGRGGLDVALLPIGDNYTMGPDDATEAIKLLKPKRVVPIHYNTFPPIEQDAEAFKRRAEAETDAEVVVLRPGEALEL</sequence>
<dbReference type="NCBIfam" id="NF001911">
    <property type="entry name" value="PRK00685.1"/>
    <property type="match status" value="1"/>
</dbReference>
<dbReference type="InterPro" id="IPR050114">
    <property type="entry name" value="UPF0173_UPF0282_UlaG_hydrolase"/>
</dbReference>
<dbReference type="Pfam" id="PF12706">
    <property type="entry name" value="Lactamase_B_2"/>
    <property type="match status" value="1"/>
</dbReference>
<keyword evidence="1 2" id="KW-0378">Hydrolase</keyword>